<dbReference type="InterPro" id="IPR026928">
    <property type="entry name" value="FAX/IsoI-like"/>
</dbReference>
<dbReference type="EMBL" id="KZ613913">
    <property type="protein sequence ID" value="PMD50680.1"/>
    <property type="molecule type" value="Genomic_DNA"/>
</dbReference>
<dbReference type="STRING" id="1095630.A0A2J6SIW3"/>
<dbReference type="GeneID" id="36585600"/>
<dbReference type="AlphaFoldDB" id="A0A2J6SIW3"/>
<proteinExistence type="inferred from homology"/>
<reference evidence="3 4" key="1">
    <citation type="submission" date="2016-04" db="EMBL/GenBank/DDBJ databases">
        <title>A degradative enzymes factory behind the ericoid mycorrhizal symbiosis.</title>
        <authorList>
            <consortium name="DOE Joint Genome Institute"/>
            <person name="Martino E."/>
            <person name="Morin E."/>
            <person name="Grelet G."/>
            <person name="Kuo A."/>
            <person name="Kohler A."/>
            <person name="Daghino S."/>
            <person name="Barry K."/>
            <person name="Choi C."/>
            <person name="Cichocki N."/>
            <person name="Clum A."/>
            <person name="Copeland A."/>
            <person name="Hainaut M."/>
            <person name="Haridas S."/>
            <person name="Labutti K."/>
            <person name="Lindquist E."/>
            <person name="Lipzen A."/>
            <person name="Khouja H.-R."/>
            <person name="Murat C."/>
            <person name="Ohm R."/>
            <person name="Olson A."/>
            <person name="Spatafora J."/>
            <person name="Veneault-Fourrey C."/>
            <person name="Henrissat B."/>
            <person name="Grigoriev I."/>
            <person name="Martin F."/>
            <person name="Perotto S."/>
        </authorList>
    </citation>
    <scope>NUCLEOTIDE SEQUENCE [LARGE SCALE GENOMIC DNA]</scope>
    <source>
        <strain evidence="3 4">E</strain>
    </source>
</reference>
<evidence type="ECO:0000256" key="1">
    <source>
        <dbReference type="ARBA" id="ARBA00006475"/>
    </source>
</evidence>
<protein>
    <recommendedName>
        <fullName evidence="2">Thioredoxin-like fold domain-containing protein</fullName>
    </recommendedName>
</protein>
<dbReference type="InParanoid" id="A0A2J6SIW3"/>
<comment type="similarity">
    <text evidence="1">Belongs to the FAX family.</text>
</comment>
<dbReference type="PANTHER" id="PTHR12289:SF41">
    <property type="entry name" value="FAILED AXON CONNECTIONS-RELATED"/>
    <property type="match status" value="1"/>
</dbReference>
<organism evidence="3 4">
    <name type="scientific">Hyaloscypha bicolor E</name>
    <dbReference type="NCBI Taxonomy" id="1095630"/>
    <lineage>
        <taxon>Eukaryota</taxon>
        <taxon>Fungi</taxon>
        <taxon>Dikarya</taxon>
        <taxon>Ascomycota</taxon>
        <taxon>Pezizomycotina</taxon>
        <taxon>Leotiomycetes</taxon>
        <taxon>Helotiales</taxon>
        <taxon>Hyaloscyphaceae</taxon>
        <taxon>Hyaloscypha</taxon>
        <taxon>Hyaloscypha bicolor</taxon>
    </lineage>
</organism>
<dbReference type="SFLD" id="SFLDS00019">
    <property type="entry name" value="Glutathione_Transferase_(cytos"/>
    <property type="match status" value="1"/>
</dbReference>
<keyword evidence="4" id="KW-1185">Reference proteome</keyword>
<dbReference type="InterPro" id="IPR040079">
    <property type="entry name" value="Glutathione_S-Trfase"/>
</dbReference>
<dbReference type="InterPro" id="IPR050931">
    <property type="entry name" value="Mito_Protein_Transport_Metaxin"/>
</dbReference>
<feature type="domain" description="Thioredoxin-like fold" evidence="2">
    <location>
        <begin position="28"/>
        <end position="130"/>
    </location>
</feature>
<evidence type="ECO:0000313" key="4">
    <source>
        <dbReference type="Proteomes" id="UP000235371"/>
    </source>
</evidence>
<dbReference type="SFLD" id="SFLDG01180">
    <property type="entry name" value="SUF1"/>
    <property type="match status" value="1"/>
</dbReference>
<dbReference type="Proteomes" id="UP000235371">
    <property type="component" value="Unassembled WGS sequence"/>
</dbReference>
<dbReference type="GO" id="GO:0005737">
    <property type="term" value="C:cytoplasm"/>
    <property type="evidence" value="ECO:0007669"/>
    <property type="project" value="TreeGrafter"/>
</dbReference>
<name>A0A2J6SIW3_9HELO</name>
<dbReference type="PANTHER" id="PTHR12289">
    <property type="entry name" value="METAXIN RELATED"/>
    <property type="match status" value="1"/>
</dbReference>
<dbReference type="Pfam" id="PF17172">
    <property type="entry name" value="GST_N_4"/>
    <property type="match status" value="1"/>
</dbReference>
<evidence type="ECO:0000313" key="3">
    <source>
        <dbReference type="EMBL" id="PMD50680.1"/>
    </source>
</evidence>
<accession>A0A2J6SIW3</accession>
<dbReference type="OrthoDB" id="5809458at2759"/>
<dbReference type="InterPro" id="IPR012336">
    <property type="entry name" value="Thioredoxin-like_fold"/>
</dbReference>
<evidence type="ECO:0000259" key="2">
    <source>
        <dbReference type="Pfam" id="PF17172"/>
    </source>
</evidence>
<dbReference type="RefSeq" id="XP_024727584.1">
    <property type="nucleotide sequence ID" value="XM_024877523.1"/>
</dbReference>
<gene>
    <name evidence="3" type="ORF">K444DRAFT_576349</name>
</gene>
<dbReference type="SFLD" id="SFLDG01200">
    <property type="entry name" value="SUF1.1"/>
    <property type="match status" value="1"/>
</dbReference>
<sequence>MEATSKSSDLDIALFRGWKQNGVYVWSPFVTKLELRLRLAGIRYTTEAGNPRTAPTGKIPYISIASKTEPSSPPLTIGDSSLIAQHFVTAGLMQDLNANLSGTEKAVDLAMQALFEDKLYFFNMRERWIDNFYVQRDQVLEDAPWLVRWLVGGMIYRSHVKTLHGQGTGRFSAAEARGFSREIWASLNGMLGESRKKKPSSEGKECFWCLGGEGPTSCDAAVFGFVSSALVAESSPESRLLVKSLDAVTDYANRIHEKYFPDYEKWT</sequence>